<gene>
    <name evidence="2" type="ORF">Tco_0858003</name>
</gene>
<dbReference type="EMBL" id="BQNB010013028">
    <property type="protein sequence ID" value="GJT10961.1"/>
    <property type="molecule type" value="Genomic_DNA"/>
</dbReference>
<feature type="region of interest" description="Disordered" evidence="1">
    <location>
        <begin position="261"/>
        <end position="281"/>
    </location>
</feature>
<keyword evidence="3" id="KW-1185">Reference proteome</keyword>
<evidence type="ECO:0000313" key="2">
    <source>
        <dbReference type="EMBL" id="GJT10961.1"/>
    </source>
</evidence>
<evidence type="ECO:0000313" key="3">
    <source>
        <dbReference type="Proteomes" id="UP001151760"/>
    </source>
</evidence>
<accession>A0ABQ5B8Q0</accession>
<sequence length="281" mass="32507">MASQDARFSKFEADFKQQQSQIPNKIDTFLKAINDKIMGALPSDTVKNPKLNVNLTSSVSSPHSYLMEDPQSSSRLFNSVNAIKTCFKPTNDFQKDQLQVKTLTVNKIGTQKLKEPEKSLEYEFKDLHLKLPVLEVLAHASMYNAILDNYVESLELGVRPSYYVKKDFMNYHFPGEWEIARDVKLNPFKDVLVFRKLVEFLRIIPINLKGNMWESEELIEKKIDWNKLPKEGDGAWHIKIGLIDPDGEKFNRTFQSIPTTRKLSEKENPSEINDLEHFHDS</sequence>
<reference evidence="2" key="1">
    <citation type="journal article" date="2022" name="Int. J. Mol. Sci.">
        <title>Draft Genome of Tanacetum Coccineum: Genomic Comparison of Closely Related Tanacetum-Family Plants.</title>
        <authorList>
            <person name="Yamashiro T."/>
            <person name="Shiraishi A."/>
            <person name="Nakayama K."/>
            <person name="Satake H."/>
        </authorList>
    </citation>
    <scope>NUCLEOTIDE SEQUENCE</scope>
</reference>
<evidence type="ECO:0000256" key="1">
    <source>
        <dbReference type="SAM" id="MobiDB-lite"/>
    </source>
</evidence>
<organism evidence="2 3">
    <name type="scientific">Tanacetum coccineum</name>
    <dbReference type="NCBI Taxonomy" id="301880"/>
    <lineage>
        <taxon>Eukaryota</taxon>
        <taxon>Viridiplantae</taxon>
        <taxon>Streptophyta</taxon>
        <taxon>Embryophyta</taxon>
        <taxon>Tracheophyta</taxon>
        <taxon>Spermatophyta</taxon>
        <taxon>Magnoliopsida</taxon>
        <taxon>eudicotyledons</taxon>
        <taxon>Gunneridae</taxon>
        <taxon>Pentapetalae</taxon>
        <taxon>asterids</taxon>
        <taxon>campanulids</taxon>
        <taxon>Asterales</taxon>
        <taxon>Asteraceae</taxon>
        <taxon>Asteroideae</taxon>
        <taxon>Anthemideae</taxon>
        <taxon>Anthemidinae</taxon>
        <taxon>Tanacetum</taxon>
    </lineage>
</organism>
<reference evidence="2" key="2">
    <citation type="submission" date="2022-01" db="EMBL/GenBank/DDBJ databases">
        <authorList>
            <person name="Yamashiro T."/>
            <person name="Shiraishi A."/>
            <person name="Satake H."/>
            <person name="Nakayama K."/>
        </authorList>
    </citation>
    <scope>NUCLEOTIDE SEQUENCE</scope>
</reference>
<protein>
    <submittedName>
        <fullName evidence="2">Uncharacterized protein</fullName>
    </submittedName>
</protein>
<name>A0ABQ5B8Q0_9ASTR</name>
<proteinExistence type="predicted"/>
<feature type="compositionally biased region" description="Basic and acidic residues" evidence="1">
    <location>
        <begin position="262"/>
        <end position="281"/>
    </location>
</feature>
<dbReference type="Proteomes" id="UP001151760">
    <property type="component" value="Unassembled WGS sequence"/>
</dbReference>
<comment type="caution">
    <text evidence="2">The sequence shown here is derived from an EMBL/GenBank/DDBJ whole genome shotgun (WGS) entry which is preliminary data.</text>
</comment>